<feature type="compositionally biased region" description="Low complexity" evidence="3">
    <location>
        <begin position="1"/>
        <end position="12"/>
    </location>
</feature>
<comment type="caution">
    <text evidence="2">Lacks conserved residue(s) required for the propagation of feature annotation.</text>
</comment>
<dbReference type="AlphaFoldDB" id="A0A7J6X2R7"/>
<dbReference type="PANTHER" id="PTHR34122:SF4">
    <property type="entry name" value="WRC DOMAIN-CONTAINING PROTEIN"/>
    <property type="match status" value="1"/>
</dbReference>
<reference evidence="5 6" key="1">
    <citation type="submission" date="2020-06" db="EMBL/GenBank/DDBJ databases">
        <title>Transcriptomic and genomic resources for Thalictrum thalictroides and T. hernandezii: Facilitating candidate gene discovery in an emerging model plant lineage.</title>
        <authorList>
            <person name="Arias T."/>
            <person name="Riano-Pachon D.M."/>
            <person name="Di Stilio V.S."/>
        </authorList>
    </citation>
    <scope>NUCLEOTIDE SEQUENCE [LARGE SCALE GENOMIC DNA]</scope>
    <source>
        <strain evidence="6">cv. WT478/WT964</strain>
        <tissue evidence="5">Leaves</tissue>
    </source>
</reference>
<dbReference type="OrthoDB" id="686202at2759"/>
<accession>A0A7J6X2R7</accession>
<evidence type="ECO:0000313" key="5">
    <source>
        <dbReference type="EMBL" id="KAF5203633.1"/>
    </source>
</evidence>
<sequence length="293" mass="32810">MANLHPSSSPLQPNSPPPPPRSISKAAVPDLFYLSWGLRLLSDVASHVQRCSMCYAVEEESENVEGGWSVASPPNGSQRMSIVDNPIYLELTQDYIWFCLTCFKKCFGVTLVPPFSTHGSDFEEDSIANKAPHGLFITDEKDCSSPMGYVAKFKLDFLISGEPYVDSSSKGGRVVLVKVKKLHLNALKEWANAYLKDQDKEIVCEDPMEMMIDEPDAEDNGISNGGNSKENIIRTEKRRRKQSKPTDEQGTRCSRINGRGWQCRKTTLPNYALCEYHLGLARTRSQEIKAKNN</sequence>
<evidence type="ECO:0000256" key="1">
    <source>
        <dbReference type="ARBA" id="ARBA00023242"/>
    </source>
</evidence>
<keyword evidence="6" id="KW-1185">Reference proteome</keyword>
<gene>
    <name evidence="5" type="ORF">FRX31_006780</name>
</gene>
<proteinExistence type="predicted"/>
<organism evidence="5 6">
    <name type="scientific">Thalictrum thalictroides</name>
    <name type="common">Rue-anemone</name>
    <name type="synonym">Anemone thalictroides</name>
    <dbReference type="NCBI Taxonomy" id="46969"/>
    <lineage>
        <taxon>Eukaryota</taxon>
        <taxon>Viridiplantae</taxon>
        <taxon>Streptophyta</taxon>
        <taxon>Embryophyta</taxon>
        <taxon>Tracheophyta</taxon>
        <taxon>Spermatophyta</taxon>
        <taxon>Magnoliopsida</taxon>
        <taxon>Ranunculales</taxon>
        <taxon>Ranunculaceae</taxon>
        <taxon>Thalictroideae</taxon>
        <taxon>Thalictrum</taxon>
    </lineage>
</organism>
<evidence type="ECO:0000259" key="4">
    <source>
        <dbReference type="PROSITE" id="PS51667"/>
    </source>
</evidence>
<evidence type="ECO:0000256" key="3">
    <source>
        <dbReference type="SAM" id="MobiDB-lite"/>
    </source>
</evidence>
<dbReference type="PROSITE" id="PS51667">
    <property type="entry name" value="WRC"/>
    <property type="match status" value="1"/>
</dbReference>
<feature type="domain" description="WRC" evidence="4">
    <location>
        <begin position="247"/>
        <end position="292"/>
    </location>
</feature>
<keyword evidence="1" id="KW-0539">Nucleus</keyword>
<evidence type="ECO:0000256" key="2">
    <source>
        <dbReference type="PROSITE-ProRule" id="PRU01002"/>
    </source>
</evidence>
<name>A0A7J6X2R7_THATH</name>
<dbReference type="InterPro" id="IPR014977">
    <property type="entry name" value="WRC_dom"/>
</dbReference>
<feature type="region of interest" description="Disordered" evidence="3">
    <location>
        <begin position="216"/>
        <end position="255"/>
    </location>
</feature>
<protein>
    <recommendedName>
        <fullName evidence="4">WRC domain-containing protein</fullName>
    </recommendedName>
</protein>
<comment type="caution">
    <text evidence="5">The sequence shown here is derived from an EMBL/GenBank/DDBJ whole genome shotgun (WGS) entry which is preliminary data.</text>
</comment>
<dbReference type="Pfam" id="PF08879">
    <property type="entry name" value="WRC"/>
    <property type="match status" value="1"/>
</dbReference>
<evidence type="ECO:0000313" key="6">
    <source>
        <dbReference type="Proteomes" id="UP000554482"/>
    </source>
</evidence>
<feature type="compositionally biased region" description="Polar residues" evidence="3">
    <location>
        <begin position="221"/>
        <end position="230"/>
    </location>
</feature>
<dbReference type="Proteomes" id="UP000554482">
    <property type="component" value="Unassembled WGS sequence"/>
</dbReference>
<dbReference type="EMBL" id="JABWDY010006502">
    <property type="protein sequence ID" value="KAF5203633.1"/>
    <property type="molecule type" value="Genomic_DNA"/>
</dbReference>
<dbReference type="PANTHER" id="PTHR34122">
    <property type="entry name" value="EXPRESSED PROTEIN-RELATED"/>
    <property type="match status" value="1"/>
</dbReference>
<feature type="region of interest" description="Disordered" evidence="3">
    <location>
        <begin position="1"/>
        <end position="21"/>
    </location>
</feature>